<reference evidence="2 3" key="1">
    <citation type="submission" date="2019-04" db="EMBL/GenBank/DDBJ databases">
        <title>Herbidospora sp. NEAU-GS14.nov., a novel actinomycete isolated from soil.</title>
        <authorList>
            <person name="Han L."/>
        </authorList>
    </citation>
    <scope>NUCLEOTIDE SEQUENCE [LARGE SCALE GENOMIC DNA]</scope>
    <source>
        <strain evidence="2 3">NEAU-GS14</strain>
    </source>
</reference>
<dbReference type="Pfam" id="PF01814">
    <property type="entry name" value="Hemerythrin"/>
    <property type="match status" value="1"/>
</dbReference>
<feature type="domain" description="Hemerythrin-like" evidence="1">
    <location>
        <begin position="8"/>
        <end position="116"/>
    </location>
</feature>
<gene>
    <name evidence="2" type="ORF">FDA94_03475</name>
</gene>
<dbReference type="OrthoDB" id="3212362at2"/>
<dbReference type="PANTHER" id="PTHR35585">
    <property type="entry name" value="HHE DOMAIN PROTEIN (AFU_ORTHOLOGUE AFUA_4G00730)"/>
    <property type="match status" value="1"/>
</dbReference>
<dbReference type="RefSeq" id="WP_137245576.1">
    <property type="nucleotide sequence ID" value="NZ_SZQA01000002.1"/>
</dbReference>
<dbReference type="PANTHER" id="PTHR35585:SF1">
    <property type="entry name" value="HHE DOMAIN PROTEIN (AFU_ORTHOLOGUE AFUA_4G00730)"/>
    <property type="match status" value="1"/>
</dbReference>
<evidence type="ECO:0000259" key="1">
    <source>
        <dbReference type="Pfam" id="PF01814"/>
    </source>
</evidence>
<name>A0A4U3MMN1_9ACTN</name>
<dbReference type="InterPro" id="IPR012312">
    <property type="entry name" value="Hemerythrin-like"/>
</dbReference>
<protein>
    <submittedName>
        <fullName evidence="2">Hemerythrin domain-containing protein</fullName>
    </submittedName>
</protein>
<dbReference type="Proteomes" id="UP000308705">
    <property type="component" value="Unassembled WGS sequence"/>
</dbReference>
<proteinExistence type="predicted"/>
<dbReference type="AlphaFoldDB" id="A0A4U3MMN1"/>
<organism evidence="2 3">
    <name type="scientific">Herbidospora galbida</name>
    <dbReference type="NCBI Taxonomy" id="2575442"/>
    <lineage>
        <taxon>Bacteria</taxon>
        <taxon>Bacillati</taxon>
        <taxon>Actinomycetota</taxon>
        <taxon>Actinomycetes</taxon>
        <taxon>Streptosporangiales</taxon>
        <taxon>Streptosporangiaceae</taxon>
        <taxon>Herbidospora</taxon>
    </lineage>
</organism>
<comment type="caution">
    <text evidence="2">The sequence shown here is derived from an EMBL/GenBank/DDBJ whole genome shotgun (WGS) entry which is preliminary data.</text>
</comment>
<accession>A0A4U3MMN1</accession>
<dbReference type="EMBL" id="SZQA01000002">
    <property type="protein sequence ID" value="TKK90835.1"/>
    <property type="molecule type" value="Genomic_DNA"/>
</dbReference>
<evidence type="ECO:0000313" key="3">
    <source>
        <dbReference type="Proteomes" id="UP000308705"/>
    </source>
</evidence>
<evidence type="ECO:0000313" key="2">
    <source>
        <dbReference type="EMBL" id="TKK90835.1"/>
    </source>
</evidence>
<sequence>MNARETDVVALLTGQHEEIIALFPQAAESEQAFRRLARLLTAHEAAEQEVVHPHVRRQGGGRDSMIDDRLREEHEIKRQLSALDEMGTGHPDFPAQLESLRIEVLAHARAEERYEFSCLATLEEQARTSMIIALTATTSRAAVGENA</sequence>
<keyword evidence="3" id="KW-1185">Reference proteome</keyword>